<evidence type="ECO:0000256" key="11">
    <source>
        <dbReference type="PROSITE-ProRule" id="PRU01360"/>
    </source>
</evidence>
<keyword evidence="9" id="KW-0675">Receptor</keyword>
<keyword evidence="8 11" id="KW-0472">Membrane</keyword>
<dbReference type="GO" id="GO:0009279">
    <property type="term" value="C:cell outer membrane"/>
    <property type="evidence" value="ECO:0007669"/>
    <property type="project" value="UniProtKB-SubCell"/>
</dbReference>
<dbReference type="RefSeq" id="WP_110522792.1">
    <property type="nucleotide sequence ID" value="NZ_QKOE01000001.1"/>
</dbReference>
<dbReference type="Proteomes" id="UP000248259">
    <property type="component" value="Unassembled WGS sequence"/>
</dbReference>
<evidence type="ECO:0000313" key="16">
    <source>
        <dbReference type="EMBL" id="PZA18493.1"/>
    </source>
</evidence>
<dbReference type="GO" id="GO:0015344">
    <property type="term" value="F:siderophore uptake transmembrane transporter activity"/>
    <property type="evidence" value="ECO:0007669"/>
    <property type="project" value="TreeGrafter"/>
</dbReference>
<dbReference type="PANTHER" id="PTHR30069">
    <property type="entry name" value="TONB-DEPENDENT OUTER MEMBRANE RECEPTOR"/>
    <property type="match status" value="1"/>
</dbReference>
<keyword evidence="10 11" id="KW-0998">Cell outer membrane</keyword>
<keyword evidence="17" id="KW-1185">Reference proteome</keyword>
<evidence type="ECO:0000313" key="17">
    <source>
        <dbReference type="Proteomes" id="UP000248259"/>
    </source>
</evidence>
<dbReference type="InterPro" id="IPR012910">
    <property type="entry name" value="Plug_dom"/>
</dbReference>
<evidence type="ECO:0000256" key="13">
    <source>
        <dbReference type="SAM" id="SignalP"/>
    </source>
</evidence>
<keyword evidence="4 11" id="KW-1134">Transmembrane beta strand</keyword>
<dbReference type="SUPFAM" id="SSF56935">
    <property type="entry name" value="Porins"/>
    <property type="match status" value="1"/>
</dbReference>
<dbReference type="Pfam" id="PF07715">
    <property type="entry name" value="Plug"/>
    <property type="match status" value="1"/>
</dbReference>
<evidence type="ECO:0000259" key="14">
    <source>
        <dbReference type="Pfam" id="PF00593"/>
    </source>
</evidence>
<evidence type="ECO:0000256" key="4">
    <source>
        <dbReference type="ARBA" id="ARBA00022452"/>
    </source>
</evidence>
<sequence length="644" mass="70662">MKKRSMKLKALVALTVPVFGMSPVLAEDTVLGDVVVYTASGRAQSIADVQAAVQVVGERDLQAYTGTSVTEALKLAVGVDARPNGANSTVTMRGLSSSATLLLVDGQRRTSKYGSRNLNLFAVEDVERIEIVRGPMSALYGADASGGVVNVITRKPALGSGPGGRVASTWGRSAHGQRETAITGASVEYGGDVSAHRVSVEHRDRGLFRYDRDSPTADLNRIDERYYAYDGYARVGSDHRINWRIEHLDQNDTGPGLLAAAPPSRPVAVPFDAYERERRDFVQLGYQGLVAGGVLDVDLSRGHSDAKTTRAYPTIETTDFVQHQATARYTRSWGAHTLVLGAGSSRDELDVSLNSRNATRVNDHLLLQDEWVIAGDWRALLGVRHDRFDDFGSTTNPRLSVSWQPGPWSVRLGYGEAFRAPSVLEQYSRFVRGGRSLIVGNPDLKPEQNRSWEIAFGYAGARLRAELVAYDSRVSDLITTVRKPRESGDPAAITVRSVYTNVSDARVRGAELSLAWQLDARWFLQGGWEYIDARDASSDERLRDRSRQIARLGVRYDAGRLSADVQARYHFDYYNSDPNDRSTDAPAFNSNFGATDLKLSYRVTEALTAAIGVDNVFNTRAPSNYGSATEPAARFAYVSGRYVF</sequence>
<feature type="chain" id="PRO_5016330204" description="TonB-dependent receptor" evidence="13">
    <location>
        <begin position="27"/>
        <end position="644"/>
    </location>
</feature>
<evidence type="ECO:0000256" key="10">
    <source>
        <dbReference type="ARBA" id="ARBA00023237"/>
    </source>
</evidence>
<dbReference type="EMBL" id="QKOE01000001">
    <property type="protein sequence ID" value="PZA18493.1"/>
    <property type="molecule type" value="Genomic_DNA"/>
</dbReference>
<dbReference type="Gene3D" id="2.40.170.20">
    <property type="entry name" value="TonB-dependent receptor, beta-barrel domain"/>
    <property type="match status" value="1"/>
</dbReference>
<comment type="similarity">
    <text evidence="2 11 12">Belongs to the TonB-dependent receptor family.</text>
</comment>
<evidence type="ECO:0000256" key="5">
    <source>
        <dbReference type="ARBA" id="ARBA00022692"/>
    </source>
</evidence>
<comment type="caution">
    <text evidence="16">The sequence shown here is derived from an EMBL/GenBank/DDBJ whole genome shotgun (WGS) entry which is preliminary data.</text>
</comment>
<evidence type="ECO:0000259" key="15">
    <source>
        <dbReference type="Pfam" id="PF07715"/>
    </source>
</evidence>
<dbReference type="Pfam" id="PF00593">
    <property type="entry name" value="TonB_dep_Rec_b-barrel"/>
    <property type="match status" value="1"/>
</dbReference>
<evidence type="ECO:0000256" key="3">
    <source>
        <dbReference type="ARBA" id="ARBA00022448"/>
    </source>
</evidence>
<protein>
    <recommendedName>
        <fullName evidence="18">TonB-dependent receptor</fullName>
    </recommendedName>
</protein>
<dbReference type="InterPro" id="IPR037066">
    <property type="entry name" value="Plug_dom_sf"/>
</dbReference>
<accession>A0A323V305</accession>
<feature type="signal peptide" evidence="13">
    <location>
        <begin position="1"/>
        <end position="26"/>
    </location>
</feature>
<keyword evidence="6 13" id="KW-0732">Signal</keyword>
<evidence type="ECO:0000256" key="1">
    <source>
        <dbReference type="ARBA" id="ARBA00004571"/>
    </source>
</evidence>
<name>A0A323V305_9RHOO</name>
<evidence type="ECO:0000256" key="7">
    <source>
        <dbReference type="ARBA" id="ARBA00023077"/>
    </source>
</evidence>
<dbReference type="InterPro" id="IPR039426">
    <property type="entry name" value="TonB-dep_rcpt-like"/>
</dbReference>
<dbReference type="GO" id="GO:0044718">
    <property type="term" value="P:siderophore transmembrane transport"/>
    <property type="evidence" value="ECO:0007669"/>
    <property type="project" value="TreeGrafter"/>
</dbReference>
<keyword evidence="3 11" id="KW-0813">Transport</keyword>
<proteinExistence type="inferred from homology"/>
<dbReference type="PANTHER" id="PTHR30069:SF29">
    <property type="entry name" value="HEMOGLOBIN AND HEMOGLOBIN-HAPTOGLOBIN-BINDING PROTEIN 1-RELATED"/>
    <property type="match status" value="1"/>
</dbReference>
<comment type="subcellular location">
    <subcellularLocation>
        <location evidence="1 11">Cell outer membrane</location>
        <topology evidence="1 11">Multi-pass membrane protein</topology>
    </subcellularLocation>
</comment>
<dbReference type="AlphaFoldDB" id="A0A323V305"/>
<keyword evidence="5 11" id="KW-0812">Transmembrane</keyword>
<keyword evidence="7 12" id="KW-0798">TonB box</keyword>
<gene>
    <name evidence="16" type="ORF">DNK49_02915</name>
</gene>
<organism evidence="16 17">
    <name type="scientific">Parazoarcus communis SWub3 = DSM 12120</name>
    <dbReference type="NCBI Taxonomy" id="1121029"/>
    <lineage>
        <taxon>Bacteria</taxon>
        <taxon>Pseudomonadati</taxon>
        <taxon>Pseudomonadota</taxon>
        <taxon>Betaproteobacteria</taxon>
        <taxon>Rhodocyclales</taxon>
        <taxon>Zoogloeaceae</taxon>
        <taxon>Parazoarcus</taxon>
    </lineage>
</organism>
<reference evidence="16 17" key="1">
    <citation type="submission" date="2018-06" db="EMBL/GenBank/DDBJ databases">
        <title>Azoarcus communis strain SWub3 genome.</title>
        <authorList>
            <person name="Zorraquino Salvo V."/>
            <person name="Toubiana D."/>
            <person name="Blumwald E."/>
        </authorList>
    </citation>
    <scope>NUCLEOTIDE SEQUENCE [LARGE SCALE GENOMIC DNA]</scope>
    <source>
        <strain evidence="16 17">SWub3</strain>
    </source>
</reference>
<evidence type="ECO:0008006" key="18">
    <source>
        <dbReference type="Google" id="ProtNLM"/>
    </source>
</evidence>
<evidence type="ECO:0000256" key="2">
    <source>
        <dbReference type="ARBA" id="ARBA00009810"/>
    </source>
</evidence>
<evidence type="ECO:0000256" key="8">
    <source>
        <dbReference type="ARBA" id="ARBA00023136"/>
    </source>
</evidence>
<feature type="domain" description="TonB-dependent receptor-like beta-barrel" evidence="14">
    <location>
        <begin position="206"/>
        <end position="616"/>
    </location>
</feature>
<evidence type="ECO:0000256" key="12">
    <source>
        <dbReference type="RuleBase" id="RU003357"/>
    </source>
</evidence>
<dbReference type="CDD" id="cd01347">
    <property type="entry name" value="ligand_gated_channel"/>
    <property type="match status" value="1"/>
</dbReference>
<dbReference type="InterPro" id="IPR036942">
    <property type="entry name" value="Beta-barrel_TonB_sf"/>
</dbReference>
<dbReference type="OrthoDB" id="9764669at2"/>
<dbReference type="InterPro" id="IPR000531">
    <property type="entry name" value="Beta-barrel_TonB"/>
</dbReference>
<evidence type="ECO:0000256" key="6">
    <source>
        <dbReference type="ARBA" id="ARBA00022729"/>
    </source>
</evidence>
<feature type="domain" description="TonB-dependent receptor plug" evidence="15">
    <location>
        <begin position="47"/>
        <end position="148"/>
    </location>
</feature>
<evidence type="ECO:0000256" key="9">
    <source>
        <dbReference type="ARBA" id="ARBA00023170"/>
    </source>
</evidence>
<dbReference type="PROSITE" id="PS52016">
    <property type="entry name" value="TONB_DEPENDENT_REC_3"/>
    <property type="match status" value="1"/>
</dbReference>
<dbReference type="Gene3D" id="2.170.130.10">
    <property type="entry name" value="TonB-dependent receptor, plug domain"/>
    <property type="match status" value="1"/>
</dbReference>